<proteinExistence type="predicted"/>
<dbReference type="Proteomes" id="UP000800097">
    <property type="component" value="Unassembled WGS sequence"/>
</dbReference>
<sequence length="427" mass="49006">MTPHSRSPFLLLPVEVRLNIYRHLSDCIDLHITSHGDHLRMTACTQPLCEQDPWQTGLERYEALDPPLLQALIAGHNPTSGGVVESTSLAGYEEWVRRLSSSWGSHWQCEEIALGAKGKHRIQHPFSALLHVCRVIHDEIIETLARRAVVNVTDLQTLARMAEICSELLHRKAPLYTPVSNLLPTLRKICITLVFPFKVLREMANSPEWRAWRDANNSRDGAGHYQGSSYLHTDGWRVWEQLDAVITSFPELRSLELWLDHGDADYSWIDARERHLIHYLFPLAAIPKLQVSLHLPKISPFFARPDYHFIEGGAPSPFKIRRRLRQIFLVGVFTSDWGGSCSISPLVIFRPEFPLLVHQIEFQDWPKDVVEEMERRELKNGFYTHLRELPREASVAYYLGRLRQISREVEAASSADVARDGNVKEVQ</sequence>
<accession>A0A6A6JCT7</accession>
<evidence type="ECO:0000313" key="2">
    <source>
        <dbReference type="Proteomes" id="UP000800097"/>
    </source>
</evidence>
<reference evidence="1" key="1">
    <citation type="journal article" date="2020" name="Stud. Mycol.">
        <title>101 Dothideomycetes genomes: a test case for predicting lifestyles and emergence of pathogens.</title>
        <authorList>
            <person name="Haridas S."/>
            <person name="Albert R."/>
            <person name="Binder M."/>
            <person name="Bloem J."/>
            <person name="Labutti K."/>
            <person name="Salamov A."/>
            <person name="Andreopoulos B."/>
            <person name="Baker S."/>
            <person name="Barry K."/>
            <person name="Bills G."/>
            <person name="Bluhm B."/>
            <person name="Cannon C."/>
            <person name="Castanera R."/>
            <person name="Culley D."/>
            <person name="Daum C."/>
            <person name="Ezra D."/>
            <person name="Gonzalez J."/>
            <person name="Henrissat B."/>
            <person name="Kuo A."/>
            <person name="Liang C."/>
            <person name="Lipzen A."/>
            <person name="Lutzoni F."/>
            <person name="Magnuson J."/>
            <person name="Mondo S."/>
            <person name="Nolan M."/>
            <person name="Ohm R."/>
            <person name="Pangilinan J."/>
            <person name="Park H.-J."/>
            <person name="Ramirez L."/>
            <person name="Alfaro M."/>
            <person name="Sun H."/>
            <person name="Tritt A."/>
            <person name="Yoshinaga Y."/>
            <person name="Zwiers L.-H."/>
            <person name="Turgeon B."/>
            <person name="Goodwin S."/>
            <person name="Spatafora J."/>
            <person name="Crous P."/>
            <person name="Grigoriev I."/>
        </authorList>
    </citation>
    <scope>NUCLEOTIDE SEQUENCE</scope>
    <source>
        <strain evidence="1">CBS 379.55</strain>
    </source>
</reference>
<protein>
    <submittedName>
        <fullName evidence="1">Uncharacterized protein</fullName>
    </submittedName>
</protein>
<dbReference type="AlphaFoldDB" id="A0A6A6JCT7"/>
<keyword evidence="2" id="KW-1185">Reference proteome</keyword>
<dbReference type="OrthoDB" id="4757095at2759"/>
<evidence type="ECO:0000313" key="1">
    <source>
        <dbReference type="EMBL" id="KAF2274085.1"/>
    </source>
</evidence>
<organism evidence="1 2">
    <name type="scientific">Westerdykella ornata</name>
    <dbReference type="NCBI Taxonomy" id="318751"/>
    <lineage>
        <taxon>Eukaryota</taxon>
        <taxon>Fungi</taxon>
        <taxon>Dikarya</taxon>
        <taxon>Ascomycota</taxon>
        <taxon>Pezizomycotina</taxon>
        <taxon>Dothideomycetes</taxon>
        <taxon>Pleosporomycetidae</taxon>
        <taxon>Pleosporales</taxon>
        <taxon>Sporormiaceae</taxon>
        <taxon>Westerdykella</taxon>
    </lineage>
</organism>
<dbReference type="EMBL" id="ML986505">
    <property type="protein sequence ID" value="KAF2274085.1"/>
    <property type="molecule type" value="Genomic_DNA"/>
</dbReference>
<dbReference type="RefSeq" id="XP_033651624.1">
    <property type="nucleotide sequence ID" value="XM_033802770.1"/>
</dbReference>
<dbReference type="GeneID" id="54555945"/>
<name>A0A6A6JCT7_WESOR</name>
<gene>
    <name evidence="1" type="ORF">EI97DRAFT_502969</name>
</gene>